<name>A0A0E9WGS9_ANGAN</name>
<protein>
    <submittedName>
        <fullName evidence="1">Uncharacterized protein</fullName>
    </submittedName>
</protein>
<dbReference type="AlphaFoldDB" id="A0A0E9WGS9"/>
<reference evidence="1" key="2">
    <citation type="journal article" date="2015" name="Fish Shellfish Immunol.">
        <title>Early steps in the European eel (Anguilla anguilla)-Vibrio vulnificus interaction in the gills: Role of the RtxA13 toxin.</title>
        <authorList>
            <person name="Callol A."/>
            <person name="Pajuelo D."/>
            <person name="Ebbesson L."/>
            <person name="Teles M."/>
            <person name="MacKenzie S."/>
            <person name="Amaro C."/>
        </authorList>
    </citation>
    <scope>NUCLEOTIDE SEQUENCE</scope>
</reference>
<evidence type="ECO:0000313" key="1">
    <source>
        <dbReference type="EMBL" id="JAH88755.1"/>
    </source>
</evidence>
<organism evidence="1">
    <name type="scientific">Anguilla anguilla</name>
    <name type="common">European freshwater eel</name>
    <name type="synonym">Muraena anguilla</name>
    <dbReference type="NCBI Taxonomy" id="7936"/>
    <lineage>
        <taxon>Eukaryota</taxon>
        <taxon>Metazoa</taxon>
        <taxon>Chordata</taxon>
        <taxon>Craniata</taxon>
        <taxon>Vertebrata</taxon>
        <taxon>Euteleostomi</taxon>
        <taxon>Actinopterygii</taxon>
        <taxon>Neopterygii</taxon>
        <taxon>Teleostei</taxon>
        <taxon>Anguilliformes</taxon>
        <taxon>Anguillidae</taxon>
        <taxon>Anguilla</taxon>
    </lineage>
</organism>
<accession>A0A0E9WGS9</accession>
<sequence>MMRILRSSSVEVILDLPGPLRLLSSPVPSFFVMMFQTVDFVSLRFGLCLCFVFSAS</sequence>
<reference evidence="1" key="1">
    <citation type="submission" date="2014-11" db="EMBL/GenBank/DDBJ databases">
        <authorList>
            <person name="Amaro Gonzalez C."/>
        </authorList>
    </citation>
    <scope>NUCLEOTIDE SEQUENCE</scope>
</reference>
<proteinExistence type="predicted"/>
<dbReference type="EMBL" id="GBXM01019822">
    <property type="protein sequence ID" value="JAH88755.1"/>
    <property type="molecule type" value="Transcribed_RNA"/>
</dbReference>